<dbReference type="GO" id="GO:0003723">
    <property type="term" value="F:RNA binding"/>
    <property type="evidence" value="ECO:0007669"/>
    <property type="project" value="UniProtKB-UniRule"/>
</dbReference>
<reference evidence="10" key="1">
    <citation type="journal article" date="2020" name="Stud. Mycol.">
        <title>101 Dothideomycetes genomes: A test case for predicting lifestyles and emergence of pathogens.</title>
        <authorList>
            <person name="Haridas S."/>
            <person name="Albert R."/>
            <person name="Binder M."/>
            <person name="Bloem J."/>
            <person name="LaButti K."/>
            <person name="Salamov A."/>
            <person name="Andreopoulos B."/>
            <person name="Baker S."/>
            <person name="Barry K."/>
            <person name="Bills G."/>
            <person name="Bluhm B."/>
            <person name="Cannon C."/>
            <person name="Castanera R."/>
            <person name="Culley D."/>
            <person name="Daum C."/>
            <person name="Ezra D."/>
            <person name="Gonzalez J."/>
            <person name="Henrissat B."/>
            <person name="Kuo A."/>
            <person name="Liang C."/>
            <person name="Lipzen A."/>
            <person name="Lutzoni F."/>
            <person name="Magnuson J."/>
            <person name="Mondo S."/>
            <person name="Nolan M."/>
            <person name="Ohm R."/>
            <person name="Pangilinan J."/>
            <person name="Park H.-J."/>
            <person name="Ramirez L."/>
            <person name="Alfaro M."/>
            <person name="Sun H."/>
            <person name="Tritt A."/>
            <person name="Yoshinaga Y."/>
            <person name="Zwiers L.-H."/>
            <person name="Turgeon B."/>
            <person name="Goodwin S."/>
            <person name="Spatafora J."/>
            <person name="Crous P."/>
            <person name="Grigoriev I."/>
        </authorList>
    </citation>
    <scope>NUCLEOTIDE SEQUENCE [LARGE SCALE GENOMIC DNA]</scope>
    <source>
        <strain evidence="10">CECT 20119</strain>
    </source>
</reference>
<feature type="region of interest" description="Disordered" evidence="6">
    <location>
        <begin position="608"/>
        <end position="678"/>
    </location>
</feature>
<feature type="domain" description="CID" evidence="8">
    <location>
        <begin position="1"/>
        <end position="154"/>
    </location>
</feature>
<dbReference type="SUPFAM" id="SSF54928">
    <property type="entry name" value="RNA-binding domain, RBD"/>
    <property type="match status" value="1"/>
</dbReference>
<accession>A0A6A6G0R8</accession>
<feature type="compositionally biased region" description="Low complexity" evidence="6">
    <location>
        <begin position="648"/>
        <end position="658"/>
    </location>
</feature>
<dbReference type="FunFam" id="3.30.70.330:FF:000397">
    <property type="entry name" value="RNA binding protein Nrd1"/>
    <property type="match status" value="1"/>
</dbReference>
<sequence>MSQVDQLDPLLQSLQSLKPPGASKSKITAITQICVDNIHLDSTIAQKIYSNFKRTPPTHKLGILFVLDSVTRQWIEKARASGQELGLGSAPVGTYASGVQRMTELLPSLVDETVRTAPPDQKPKIQNLVEIWERGATFSEKMIADFRQRLQGPAAYVPSRTPPGSPPPQLLHYLGLRPAPSQPPPVVIQPAAPVPAQVSSTDTAGLLRALAGLVMPAQHSPAPVPQAPQPAPQDLSALLAGFAQPPAPPAVPQPPAPPQYQQYTYPPQSVQSPSFPPPIASLYPPAAPAPPPQQAPQQPDLATTIANLVPPHILADPEKVAQIAQLFDGLLKNGIPQEQWGPVFAALYPQASQAPAPAPVQSWQPPAQNGRAGFEPPNGSRKRDRSRSPNARQWPGSNQRPNPAYDAYDTSTNMIDPQQDFASNGGGRGKNRYRQRSPPRQIVGGQPSAPASKEKWVSFDPALLPNHIKVLSRTLFVGGCSAREAELRGIFERFGAVQTCIVNADKRHAFVKMCSRQGAVAAKQGMDELQRSQPNAISKARQTKWGVGFGPRECCDYSNGESTIPISSLTEADMKWALTAEYGGTGGQDIQPGLVMEEPDIEIGAGVSSKAMSKRVGPETGGKHEGGDGHNKGRHRGSKKFRKGGGADAAMGAGSYGASHQERFNSPRPQEQVAYAPPPAVPSFGFQFALPGSGPPY</sequence>
<feature type="compositionally biased region" description="Low complexity" evidence="6">
    <location>
        <begin position="259"/>
        <end position="273"/>
    </location>
</feature>
<evidence type="ECO:0000256" key="4">
    <source>
        <dbReference type="ARBA" id="ARBA00023242"/>
    </source>
</evidence>
<dbReference type="PROSITE" id="PS51391">
    <property type="entry name" value="CID"/>
    <property type="match status" value="1"/>
</dbReference>
<dbReference type="GO" id="GO:0010629">
    <property type="term" value="P:negative regulation of gene expression"/>
    <property type="evidence" value="ECO:0007669"/>
    <property type="project" value="UniProtKB-ARBA"/>
</dbReference>
<feature type="region of interest" description="Disordered" evidence="6">
    <location>
        <begin position="355"/>
        <end position="452"/>
    </location>
</feature>
<feature type="compositionally biased region" description="Pro residues" evidence="6">
    <location>
        <begin position="245"/>
        <end position="258"/>
    </location>
</feature>
<feature type="compositionally biased region" description="Basic and acidic residues" evidence="6">
    <location>
        <begin position="621"/>
        <end position="631"/>
    </location>
</feature>
<dbReference type="GO" id="GO:0005634">
    <property type="term" value="C:nucleus"/>
    <property type="evidence" value="ECO:0007669"/>
    <property type="project" value="UniProtKB-SubCell"/>
</dbReference>
<dbReference type="PROSITE" id="PS50102">
    <property type="entry name" value="RRM"/>
    <property type="match status" value="1"/>
</dbReference>
<dbReference type="Proteomes" id="UP000799538">
    <property type="component" value="Unassembled WGS sequence"/>
</dbReference>
<feature type="domain" description="RRM" evidence="7">
    <location>
        <begin position="473"/>
        <end position="542"/>
    </location>
</feature>
<evidence type="ECO:0000259" key="8">
    <source>
        <dbReference type="PROSITE" id="PS51391"/>
    </source>
</evidence>
<feature type="compositionally biased region" description="Low complexity" evidence="6">
    <location>
        <begin position="355"/>
        <end position="368"/>
    </location>
</feature>
<keyword evidence="4" id="KW-0539">Nucleus</keyword>
<organism evidence="9 10">
    <name type="scientific">Elsinoe ampelina</name>
    <dbReference type="NCBI Taxonomy" id="302913"/>
    <lineage>
        <taxon>Eukaryota</taxon>
        <taxon>Fungi</taxon>
        <taxon>Dikarya</taxon>
        <taxon>Ascomycota</taxon>
        <taxon>Pezizomycotina</taxon>
        <taxon>Dothideomycetes</taxon>
        <taxon>Dothideomycetidae</taxon>
        <taxon>Myriangiales</taxon>
        <taxon>Elsinoaceae</taxon>
        <taxon>Elsinoe</taxon>
    </lineage>
</organism>
<dbReference type="InterPro" id="IPR012677">
    <property type="entry name" value="Nucleotide-bd_a/b_plait_sf"/>
</dbReference>
<dbReference type="GO" id="GO:0006369">
    <property type="term" value="P:termination of RNA polymerase II transcription"/>
    <property type="evidence" value="ECO:0007669"/>
    <property type="project" value="UniProtKB-ARBA"/>
</dbReference>
<feature type="compositionally biased region" description="Polar residues" evidence="6">
    <location>
        <begin position="388"/>
        <end position="401"/>
    </location>
</feature>
<evidence type="ECO:0000256" key="1">
    <source>
        <dbReference type="ARBA" id="ARBA00004123"/>
    </source>
</evidence>
<feature type="compositionally biased region" description="Polar residues" evidence="6">
    <location>
        <begin position="409"/>
        <end position="422"/>
    </location>
</feature>
<dbReference type="CDD" id="cd16984">
    <property type="entry name" value="CID_Nrd1_like"/>
    <property type="match status" value="1"/>
</dbReference>
<gene>
    <name evidence="9" type="ORF">BDZ85DRAFT_243477</name>
</gene>
<comment type="subcellular location">
    <subcellularLocation>
        <location evidence="1">Nucleus</location>
    </subcellularLocation>
</comment>
<evidence type="ECO:0000313" key="10">
    <source>
        <dbReference type="Proteomes" id="UP000799538"/>
    </source>
</evidence>
<evidence type="ECO:0000256" key="3">
    <source>
        <dbReference type="ARBA" id="ARBA00022884"/>
    </source>
</evidence>
<dbReference type="FunFam" id="1.25.40.90:FF:000026">
    <property type="entry name" value="RNA binding protein Nrd1"/>
    <property type="match status" value="1"/>
</dbReference>
<dbReference type="InterPro" id="IPR008942">
    <property type="entry name" value="ENTH_VHS"/>
</dbReference>
<dbReference type="InterPro" id="IPR035979">
    <property type="entry name" value="RBD_domain_sf"/>
</dbReference>
<evidence type="ECO:0000256" key="5">
    <source>
        <dbReference type="PROSITE-ProRule" id="PRU00176"/>
    </source>
</evidence>
<evidence type="ECO:0008006" key="11">
    <source>
        <dbReference type="Google" id="ProtNLM"/>
    </source>
</evidence>
<evidence type="ECO:0000256" key="6">
    <source>
        <dbReference type="SAM" id="MobiDB-lite"/>
    </source>
</evidence>
<feature type="compositionally biased region" description="Basic residues" evidence="6">
    <location>
        <begin position="632"/>
        <end position="643"/>
    </location>
</feature>
<feature type="region of interest" description="Disordered" evidence="6">
    <location>
        <begin position="242"/>
        <end position="298"/>
    </location>
</feature>
<dbReference type="OrthoDB" id="79367at2759"/>
<proteinExistence type="predicted"/>
<feature type="compositionally biased region" description="Pro residues" evidence="6">
    <location>
        <begin position="274"/>
        <end position="294"/>
    </location>
</feature>
<dbReference type="AlphaFoldDB" id="A0A6A6G0R8"/>
<dbReference type="Gene3D" id="1.25.40.90">
    <property type="match status" value="1"/>
</dbReference>
<dbReference type="SMART" id="SM00582">
    <property type="entry name" value="RPR"/>
    <property type="match status" value="1"/>
</dbReference>
<dbReference type="SUPFAM" id="SSF48464">
    <property type="entry name" value="ENTH/VHS domain"/>
    <property type="match status" value="1"/>
</dbReference>
<name>A0A6A6G0R8_9PEZI</name>
<keyword evidence="10" id="KW-1185">Reference proteome</keyword>
<evidence type="ECO:0000256" key="2">
    <source>
        <dbReference type="ARBA" id="ARBA00022553"/>
    </source>
</evidence>
<dbReference type="InterPro" id="IPR006569">
    <property type="entry name" value="CID_dom"/>
</dbReference>
<dbReference type="Pfam" id="PF04818">
    <property type="entry name" value="CID"/>
    <property type="match status" value="1"/>
</dbReference>
<dbReference type="GO" id="GO:0031124">
    <property type="term" value="P:mRNA 3'-end processing"/>
    <property type="evidence" value="ECO:0007669"/>
    <property type="project" value="UniProtKB-ARBA"/>
</dbReference>
<dbReference type="SMART" id="SM00360">
    <property type="entry name" value="RRM"/>
    <property type="match status" value="1"/>
</dbReference>
<evidence type="ECO:0000313" key="9">
    <source>
        <dbReference type="EMBL" id="KAF2219291.1"/>
    </source>
</evidence>
<dbReference type="EMBL" id="ML992517">
    <property type="protein sequence ID" value="KAF2219291.1"/>
    <property type="molecule type" value="Genomic_DNA"/>
</dbReference>
<dbReference type="InterPro" id="IPR000504">
    <property type="entry name" value="RRM_dom"/>
</dbReference>
<dbReference type="Pfam" id="PF21380">
    <property type="entry name" value="Nrd1-Seb1_dom2"/>
    <property type="match status" value="1"/>
</dbReference>
<keyword evidence="2" id="KW-0597">Phosphoprotein</keyword>
<dbReference type="Gene3D" id="3.30.70.330">
    <property type="match status" value="1"/>
</dbReference>
<evidence type="ECO:0000259" key="7">
    <source>
        <dbReference type="PROSITE" id="PS50102"/>
    </source>
</evidence>
<dbReference type="InterPro" id="IPR048892">
    <property type="entry name" value="Nrd1_Seb1_dom2"/>
</dbReference>
<dbReference type="GO" id="GO:0031126">
    <property type="term" value="P:sno(s)RNA 3'-end processing"/>
    <property type="evidence" value="ECO:0007669"/>
    <property type="project" value="UniProtKB-ARBA"/>
</dbReference>
<keyword evidence="3 5" id="KW-0694">RNA-binding</keyword>
<protein>
    <recommendedName>
        <fullName evidence="11">RNA binding protein Nrd1</fullName>
    </recommendedName>
</protein>
<dbReference type="GO" id="GO:0032991">
    <property type="term" value="C:protein-containing complex"/>
    <property type="evidence" value="ECO:0007669"/>
    <property type="project" value="UniProtKB-ARBA"/>
</dbReference>